<dbReference type="AlphaFoldDB" id="A0A220MGZ8"/>
<feature type="transmembrane region" description="Helical" evidence="1">
    <location>
        <begin position="6"/>
        <end position="35"/>
    </location>
</feature>
<name>A0A220MGZ8_9BACL</name>
<feature type="transmembrane region" description="Helical" evidence="1">
    <location>
        <begin position="47"/>
        <end position="64"/>
    </location>
</feature>
<reference evidence="2 3" key="1">
    <citation type="submission" date="2016-11" db="EMBL/GenBank/DDBJ databases">
        <authorList>
            <person name="Jaros S."/>
            <person name="Januszkiewicz K."/>
            <person name="Wedrychowicz H."/>
        </authorList>
    </citation>
    <scope>NUCLEOTIDE SEQUENCE [LARGE SCALE GENOMIC DNA]</scope>
    <source>
        <strain evidence="2 3">NF2</strain>
    </source>
</reference>
<organism evidence="2 3">
    <name type="scientific">Brevibacillus formosus</name>
    <dbReference type="NCBI Taxonomy" id="54913"/>
    <lineage>
        <taxon>Bacteria</taxon>
        <taxon>Bacillati</taxon>
        <taxon>Bacillota</taxon>
        <taxon>Bacilli</taxon>
        <taxon>Bacillales</taxon>
        <taxon>Paenibacillaceae</taxon>
        <taxon>Brevibacillus</taxon>
    </lineage>
</organism>
<dbReference type="EMBL" id="CP018145">
    <property type="protein sequence ID" value="ASJ54223.1"/>
    <property type="molecule type" value="Genomic_DNA"/>
</dbReference>
<dbReference type="Proteomes" id="UP000197781">
    <property type="component" value="Chromosome"/>
</dbReference>
<keyword evidence="1" id="KW-0472">Membrane</keyword>
<accession>A0A220MGZ8</accession>
<keyword evidence="1" id="KW-0812">Transmembrane</keyword>
<feature type="transmembrane region" description="Helical" evidence="1">
    <location>
        <begin position="76"/>
        <end position="97"/>
    </location>
</feature>
<keyword evidence="1" id="KW-1133">Transmembrane helix</keyword>
<evidence type="ECO:0000256" key="1">
    <source>
        <dbReference type="SAM" id="Phobius"/>
    </source>
</evidence>
<sequence>MLAGFGALLIVIGLIGTVPIHNVLYLFIAGLFLLVRDGMTNQKLSNALLALSVLSVVVLPYFNLGQFLPLSSEPAGGLLISTGLLLGAIGLRTFILARKTA</sequence>
<dbReference type="KEGG" id="bfm:BP422_12095"/>
<gene>
    <name evidence="2" type="ORF">BP422_12095</name>
</gene>
<protein>
    <submittedName>
        <fullName evidence="2">Uncharacterized protein</fullName>
    </submittedName>
</protein>
<evidence type="ECO:0000313" key="2">
    <source>
        <dbReference type="EMBL" id="ASJ54223.1"/>
    </source>
</evidence>
<dbReference type="RefSeq" id="WP_088908003.1">
    <property type="nucleotide sequence ID" value="NZ_CP018145.1"/>
</dbReference>
<evidence type="ECO:0000313" key="3">
    <source>
        <dbReference type="Proteomes" id="UP000197781"/>
    </source>
</evidence>
<proteinExistence type="predicted"/>